<comment type="similarity">
    <text evidence="2 4">Belongs to the HUS1 family.</text>
</comment>
<dbReference type="GO" id="GO:0000724">
    <property type="term" value="P:double-strand break repair via homologous recombination"/>
    <property type="evidence" value="ECO:0007669"/>
    <property type="project" value="TreeGrafter"/>
</dbReference>
<evidence type="ECO:0000256" key="4">
    <source>
        <dbReference type="PIRNR" id="PIRNR011312"/>
    </source>
</evidence>
<dbReference type="GO" id="GO:0033314">
    <property type="term" value="P:mitotic DNA replication checkpoint signaling"/>
    <property type="evidence" value="ECO:0007669"/>
    <property type="project" value="TreeGrafter"/>
</dbReference>
<dbReference type="PIRSF" id="PIRSF011312">
    <property type="entry name" value="Cell_cycle_HUS1"/>
    <property type="match status" value="1"/>
</dbReference>
<organism evidence="5">
    <name type="scientific">Aegilops tauschii</name>
    <name type="common">Tausch's goatgrass</name>
    <name type="synonym">Aegilops squarrosa</name>
    <dbReference type="NCBI Taxonomy" id="37682"/>
    <lineage>
        <taxon>Eukaryota</taxon>
        <taxon>Viridiplantae</taxon>
        <taxon>Streptophyta</taxon>
        <taxon>Embryophyta</taxon>
        <taxon>Tracheophyta</taxon>
        <taxon>Spermatophyta</taxon>
        <taxon>Magnoliopsida</taxon>
        <taxon>Liliopsida</taxon>
        <taxon>Poales</taxon>
        <taxon>Poaceae</taxon>
        <taxon>BOP clade</taxon>
        <taxon>Pooideae</taxon>
        <taxon>Triticodae</taxon>
        <taxon>Triticeae</taxon>
        <taxon>Triticinae</taxon>
        <taxon>Aegilops</taxon>
    </lineage>
</organism>
<comment type="subcellular location">
    <subcellularLocation>
        <location evidence="1">Nucleus</location>
    </subcellularLocation>
</comment>
<dbReference type="AlphaFoldDB" id="N1QTN8"/>
<dbReference type="PANTHER" id="PTHR12900">
    <property type="entry name" value="MITOTIC AND DNA DAMAGE CHECKPOINT PROTEIN HUS1"/>
    <property type="match status" value="1"/>
</dbReference>
<dbReference type="InterPro" id="IPR016580">
    <property type="entry name" value="HUS1"/>
</dbReference>
<evidence type="ECO:0000256" key="3">
    <source>
        <dbReference type="ARBA" id="ARBA00023242"/>
    </source>
</evidence>
<proteinExistence type="inferred from homology"/>
<dbReference type="GO" id="GO:0044778">
    <property type="term" value="P:meiotic DNA integrity checkpoint signaling"/>
    <property type="evidence" value="ECO:0007669"/>
    <property type="project" value="TreeGrafter"/>
</dbReference>
<dbReference type="Gene3D" id="3.70.10.10">
    <property type="match status" value="1"/>
</dbReference>
<dbReference type="GO" id="GO:0006289">
    <property type="term" value="P:nucleotide-excision repair"/>
    <property type="evidence" value="ECO:0007669"/>
    <property type="project" value="TreeGrafter"/>
</dbReference>
<dbReference type="GO" id="GO:0031573">
    <property type="term" value="P:mitotic intra-S DNA damage checkpoint signaling"/>
    <property type="evidence" value="ECO:0007669"/>
    <property type="project" value="TreeGrafter"/>
</dbReference>
<evidence type="ECO:0000256" key="1">
    <source>
        <dbReference type="ARBA" id="ARBA00004123"/>
    </source>
</evidence>
<sequence>MKFKASFTDDGISLLDKRFLPAIDKVGRVCHVYLTPTHAMLLHNLLGSTGPDGDGPQCVAQFAKDLLFREYNVSSRDGNRVAFSVDVALLHRAIRSALASPAAGDAPAAIQVKLVNKQTPGSRSAAPFLTFETKGARSAVVQDVPISKPLSRSDVARLQDALDAAQELPETLVQVPDLQQLQNLVDRLKNIGDLLSVTVTQYGDLHLQVSTSLVTLGSEFKRLRILGARANAPVVDQNVSATIRMEMAVERGEALSVMFTGACYSIFSQQVSMKHLVKSLQCHLAKPDCTFYGIAPNGACLTVIFQYFIPGTRLTDKSISFYCRLPVLDPGTS</sequence>
<dbReference type="Pfam" id="PF04005">
    <property type="entry name" value="Hus1"/>
    <property type="match status" value="1"/>
</dbReference>
<dbReference type="GO" id="GO:0030896">
    <property type="term" value="C:checkpoint clamp complex"/>
    <property type="evidence" value="ECO:0007669"/>
    <property type="project" value="InterPro"/>
</dbReference>
<reference evidence="5" key="1">
    <citation type="submission" date="2015-06" db="UniProtKB">
        <authorList>
            <consortium name="EnsemblPlants"/>
        </authorList>
    </citation>
    <scope>IDENTIFICATION</scope>
</reference>
<dbReference type="FunFam" id="3.70.10.10:FF:000010">
    <property type="entry name" value="Checkpoint protein"/>
    <property type="match status" value="1"/>
</dbReference>
<accession>N1QTN8</accession>
<evidence type="ECO:0000313" key="5">
    <source>
        <dbReference type="EnsemblPlants" id="EMT00502"/>
    </source>
</evidence>
<keyword evidence="3" id="KW-0539">Nucleus</keyword>
<dbReference type="PANTHER" id="PTHR12900:SF0">
    <property type="entry name" value="CHECKPOINT PROTEIN"/>
    <property type="match status" value="1"/>
</dbReference>
<dbReference type="GO" id="GO:0035861">
    <property type="term" value="C:site of double-strand break"/>
    <property type="evidence" value="ECO:0007669"/>
    <property type="project" value="TreeGrafter"/>
</dbReference>
<dbReference type="InterPro" id="IPR007150">
    <property type="entry name" value="HUS1/Mec3"/>
</dbReference>
<protein>
    <recommendedName>
        <fullName evidence="4">Checkpoint protein</fullName>
    </recommendedName>
</protein>
<dbReference type="GO" id="GO:0005730">
    <property type="term" value="C:nucleolus"/>
    <property type="evidence" value="ECO:0007669"/>
    <property type="project" value="InterPro"/>
</dbReference>
<name>N1QTN8_AEGTA</name>
<evidence type="ECO:0000256" key="2">
    <source>
        <dbReference type="ARBA" id="ARBA00005563"/>
    </source>
</evidence>
<dbReference type="GO" id="GO:0000723">
    <property type="term" value="P:telomere maintenance"/>
    <property type="evidence" value="ECO:0007669"/>
    <property type="project" value="TreeGrafter"/>
</dbReference>
<dbReference type="EnsemblPlants" id="EMT00502">
    <property type="protein sequence ID" value="EMT00502"/>
    <property type="gene ID" value="F775_11040"/>
</dbReference>